<gene>
    <name evidence="2" type="ORF">GCM10023258_28730</name>
</gene>
<dbReference type="EMBL" id="BAABIW010000018">
    <property type="protein sequence ID" value="GAA5030954.1"/>
    <property type="molecule type" value="Genomic_DNA"/>
</dbReference>
<feature type="domain" description="N-acetyltransferase" evidence="1">
    <location>
        <begin position="28"/>
        <end position="199"/>
    </location>
</feature>
<evidence type="ECO:0000313" key="3">
    <source>
        <dbReference type="Proteomes" id="UP001500427"/>
    </source>
</evidence>
<dbReference type="Pfam" id="PF13302">
    <property type="entry name" value="Acetyltransf_3"/>
    <property type="match status" value="1"/>
</dbReference>
<dbReference type="InterPro" id="IPR000182">
    <property type="entry name" value="GNAT_dom"/>
</dbReference>
<keyword evidence="3" id="KW-1185">Reference proteome</keyword>
<protein>
    <submittedName>
        <fullName evidence="2">GNAT family protein</fullName>
    </submittedName>
</protein>
<dbReference type="SUPFAM" id="SSF55729">
    <property type="entry name" value="Acyl-CoA N-acyltransferases (Nat)"/>
    <property type="match status" value="1"/>
</dbReference>
<name>A0ABP9JIH0_9MICO</name>
<proteinExistence type="predicted"/>
<dbReference type="PANTHER" id="PTHR43792">
    <property type="entry name" value="GNAT FAMILY, PUTATIVE (AFU_ORTHOLOGUE AFUA_3G00765)-RELATED-RELATED"/>
    <property type="match status" value="1"/>
</dbReference>
<dbReference type="Gene3D" id="3.40.630.30">
    <property type="match status" value="1"/>
</dbReference>
<reference evidence="3" key="1">
    <citation type="journal article" date="2019" name="Int. J. Syst. Evol. Microbiol.">
        <title>The Global Catalogue of Microorganisms (GCM) 10K type strain sequencing project: providing services to taxonomists for standard genome sequencing and annotation.</title>
        <authorList>
            <consortium name="The Broad Institute Genomics Platform"/>
            <consortium name="The Broad Institute Genome Sequencing Center for Infectious Disease"/>
            <person name="Wu L."/>
            <person name="Ma J."/>
        </authorList>
    </citation>
    <scope>NUCLEOTIDE SEQUENCE [LARGE SCALE GENOMIC DNA]</scope>
    <source>
        <strain evidence="3">JCM 17687</strain>
    </source>
</reference>
<dbReference type="PROSITE" id="PS51186">
    <property type="entry name" value="GNAT"/>
    <property type="match status" value="1"/>
</dbReference>
<evidence type="ECO:0000313" key="2">
    <source>
        <dbReference type="EMBL" id="GAA5030954.1"/>
    </source>
</evidence>
<dbReference type="PANTHER" id="PTHR43792:SF1">
    <property type="entry name" value="N-ACETYLTRANSFERASE DOMAIN-CONTAINING PROTEIN"/>
    <property type="match status" value="1"/>
</dbReference>
<dbReference type="Proteomes" id="UP001500427">
    <property type="component" value="Unassembled WGS sequence"/>
</dbReference>
<comment type="caution">
    <text evidence="2">The sequence shown here is derived from an EMBL/GenBank/DDBJ whole genome shotgun (WGS) entry which is preliminary data.</text>
</comment>
<evidence type="ECO:0000259" key="1">
    <source>
        <dbReference type="PROSITE" id="PS51186"/>
    </source>
</evidence>
<sequence>MPVAGEVVPPWLRTRLEGLTWPRRTHRLRLRPLRTDDVDAVLAYRSLPDVVVHLSHDVLDRPAVEARVEGWIARGRPGSPAPLLGLAVEEQASGRVVGDVMLRLEPSHSISRTPTAEWEGTIGYALHPDVHSRGFAAEAATELLVLGFRELGLRRITADAYAANVASNRVLRRIGMRHETTVRAKSLGKDGTWLDDNIWALLREEWSG</sequence>
<organism evidence="2 3">
    <name type="scientific">Terrabacter aeriphilus</name>
    <dbReference type="NCBI Taxonomy" id="515662"/>
    <lineage>
        <taxon>Bacteria</taxon>
        <taxon>Bacillati</taxon>
        <taxon>Actinomycetota</taxon>
        <taxon>Actinomycetes</taxon>
        <taxon>Micrococcales</taxon>
        <taxon>Intrasporangiaceae</taxon>
        <taxon>Terrabacter</taxon>
    </lineage>
</organism>
<dbReference type="InterPro" id="IPR051531">
    <property type="entry name" value="N-acetyltransferase"/>
</dbReference>
<dbReference type="InterPro" id="IPR016181">
    <property type="entry name" value="Acyl_CoA_acyltransferase"/>
</dbReference>
<accession>A0ABP9JIH0</accession>